<gene>
    <name evidence="2" type="ORF">AQUCO_00400020v1</name>
</gene>
<dbReference type="AlphaFoldDB" id="A0A2G5ESY5"/>
<reference evidence="2 3" key="1">
    <citation type="submission" date="2017-09" db="EMBL/GenBank/DDBJ databases">
        <title>WGS assembly of Aquilegia coerulea Goldsmith.</title>
        <authorList>
            <person name="Hodges S."/>
            <person name="Kramer E."/>
            <person name="Nordborg M."/>
            <person name="Tomkins J."/>
            <person name="Borevitz J."/>
            <person name="Derieg N."/>
            <person name="Yan J."/>
            <person name="Mihaltcheva S."/>
            <person name="Hayes R.D."/>
            <person name="Rokhsar D."/>
        </authorList>
    </citation>
    <scope>NUCLEOTIDE SEQUENCE [LARGE SCALE GENOMIC DNA]</scope>
    <source>
        <strain evidence="3">cv. Goldsmith</strain>
    </source>
</reference>
<feature type="transmembrane region" description="Helical" evidence="1">
    <location>
        <begin position="6"/>
        <end position="35"/>
    </location>
</feature>
<dbReference type="Proteomes" id="UP000230069">
    <property type="component" value="Unassembled WGS sequence"/>
</dbReference>
<evidence type="ECO:0000256" key="1">
    <source>
        <dbReference type="SAM" id="Phobius"/>
    </source>
</evidence>
<protein>
    <submittedName>
        <fullName evidence="2">Uncharacterized protein</fullName>
    </submittedName>
</protein>
<keyword evidence="1" id="KW-0812">Transmembrane</keyword>
<sequence>MVIWISFVGILINMLNVILMFLIIIILLILMFLLVRFLDLGILMFIVIGLRETDTPTKGSQRLRWN</sequence>
<organism evidence="2 3">
    <name type="scientific">Aquilegia coerulea</name>
    <name type="common">Rocky mountain columbine</name>
    <dbReference type="NCBI Taxonomy" id="218851"/>
    <lineage>
        <taxon>Eukaryota</taxon>
        <taxon>Viridiplantae</taxon>
        <taxon>Streptophyta</taxon>
        <taxon>Embryophyta</taxon>
        <taxon>Tracheophyta</taxon>
        <taxon>Spermatophyta</taxon>
        <taxon>Magnoliopsida</taxon>
        <taxon>Ranunculales</taxon>
        <taxon>Ranunculaceae</taxon>
        <taxon>Thalictroideae</taxon>
        <taxon>Aquilegia</taxon>
    </lineage>
</organism>
<accession>A0A2G5ESY5</accession>
<dbReference type="EMBL" id="KZ305021">
    <property type="protein sequence ID" value="PIA58875.1"/>
    <property type="molecule type" value="Genomic_DNA"/>
</dbReference>
<evidence type="ECO:0000313" key="3">
    <source>
        <dbReference type="Proteomes" id="UP000230069"/>
    </source>
</evidence>
<keyword evidence="3" id="KW-1185">Reference proteome</keyword>
<proteinExistence type="predicted"/>
<keyword evidence="1" id="KW-1133">Transmembrane helix</keyword>
<keyword evidence="1" id="KW-0472">Membrane</keyword>
<dbReference type="InParanoid" id="A0A2G5ESY5"/>
<name>A0A2G5ESY5_AQUCA</name>
<evidence type="ECO:0000313" key="2">
    <source>
        <dbReference type="EMBL" id="PIA58875.1"/>
    </source>
</evidence>